<reference evidence="2 3" key="1">
    <citation type="submission" date="2023-05" db="EMBL/GenBank/DDBJ databases">
        <title>Draft genome of Paenibacillus sp. CCS26.</title>
        <authorList>
            <person name="Akita H."/>
            <person name="Shinto Y."/>
            <person name="Kimura Z."/>
        </authorList>
    </citation>
    <scope>NUCLEOTIDE SEQUENCE [LARGE SCALE GENOMIC DNA]</scope>
    <source>
        <strain evidence="2 3">CCS26</strain>
    </source>
</reference>
<evidence type="ECO:0000313" key="2">
    <source>
        <dbReference type="EMBL" id="GMK47507.1"/>
    </source>
</evidence>
<dbReference type="RefSeq" id="WP_317981458.1">
    <property type="nucleotide sequence ID" value="NZ_BTCL01000020.1"/>
</dbReference>
<dbReference type="Gene3D" id="3.40.50.300">
    <property type="entry name" value="P-loop containing nucleotide triphosphate hydrolases"/>
    <property type="match status" value="2"/>
</dbReference>
<sequence length="616" mass="69802">MLTATKKLVKTWRKKKKHLIVNAVVNGRDSKNGNLVRVLQVKDYPPIILAGYLDALDSLMRAQGATLHKTIRYAPADISFNWKMKNKMSRLQKSIEGQTMHDPARQAEVEALDTILALRDSTIQENRKLVDVWTFLTISAPKEHQLNAAEATLKNWFDNMSGELDSLKYEQLEAARQTSVVADLTTKDSEFFLKSHYGRVTTEGAAARTYPMTRGTFSDDQGLYIGRRTEDGSFCFVNLCDPNDSRAQNLTVFGKTGEGKSFFMKALVNSLLDEGVHVFVFDLDGEWRDLCEEVGGVYIDHTANNGRYFEPLTILPAIPELDQECMAYNRGRYQAAVNSGIRTLSLLADGLSKQEVFEAGQAIRRVFVNAGINREDMSTWETFTGERPTIHRLFAEIEAEVERGNADAKKLYDKVKIYFIGIYDNMFQLEESVTFQHAPLVVYKVGNGSGAEGQEDETAKQAQLKMSMAIDVVNANIQKLKFEGVYFSAVLVDEGQRQLKNPELRRAIFDWYTAIRKWNGMMILGSNTPAIMLDTAEGVGMWENTNVRVYFFMEQSAIRELARNSDVPEEIQERISQNEGSRKFILEYHKRYDELFMDVPASEAALYKTRGLKKTG</sequence>
<organism evidence="2 3">
    <name type="scientific">Paenibacillus glycanilyticus</name>
    <dbReference type="NCBI Taxonomy" id="126569"/>
    <lineage>
        <taxon>Bacteria</taxon>
        <taxon>Bacillati</taxon>
        <taxon>Bacillota</taxon>
        <taxon>Bacilli</taxon>
        <taxon>Bacillales</taxon>
        <taxon>Paenibacillaceae</taxon>
        <taxon>Paenibacillus</taxon>
    </lineage>
</organism>
<evidence type="ECO:0000259" key="1">
    <source>
        <dbReference type="Pfam" id="PF19044"/>
    </source>
</evidence>
<proteinExistence type="predicted"/>
<feature type="domain" description="TraG P-loop" evidence="1">
    <location>
        <begin position="247"/>
        <end position="523"/>
    </location>
</feature>
<dbReference type="Pfam" id="PF19044">
    <property type="entry name" value="P-loop_TraG"/>
    <property type="match status" value="1"/>
</dbReference>
<dbReference type="PANTHER" id="PTHR30121">
    <property type="entry name" value="UNCHARACTERIZED PROTEIN YJGR-RELATED"/>
    <property type="match status" value="1"/>
</dbReference>
<dbReference type="InterPro" id="IPR051162">
    <property type="entry name" value="T4SS_component"/>
</dbReference>
<dbReference type="InterPro" id="IPR043964">
    <property type="entry name" value="P-loop_TraG"/>
</dbReference>
<name>A0ABQ6NTR0_9BACL</name>
<comment type="caution">
    <text evidence="2">The sequence shown here is derived from an EMBL/GenBank/DDBJ whole genome shotgun (WGS) entry which is preliminary data.</text>
</comment>
<accession>A0ABQ6NTR0</accession>
<dbReference type="PANTHER" id="PTHR30121:SF6">
    <property type="entry name" value="SLR6007 PROTEIN"/>
    <property type="match status" value="1"/>
</dbReference>
<protein>
    <recommendedName>
        <fullName evidence="1">TraG P-loop domain-containing protein</fullName>
    </recommendedName>
</protein>
<dbReference type="InterPro" id="IPR027417">
    <property type="entry name" value="P-loop_NTPase"/>
</dbReference>
<dbReference type="EMBL" id="BTCL01000020">
    <property type="protein sequence ID" value="GMK47507.1"/>
    <property type="molecule type" value="Genomic_DNA"/>
</dbReference>
<dbReference type="Proteomes" id="UP001285921">
    <property type="component" value="Unassembled WGS sequence"/>
</dbReference>
<gene>
    <name evidence="2" type="ORF">PghCCS26_46370</name>
</gene>
<dbReference type="SUPFAM" id="SSF52540">
    <property type="entry name" value="P-loop containing nucleoside triphosphate hydrolases"/>
    <property type="match status" value="1"/>
</dbReference>
<evidence type="ECO:0000313" key="3">
    <source>
        <dbReference type="Proteomes" id="UP001285921"/>
    </source>
</evidence>
<keyword evidence="3" id="KW-1185">Reference proteome</keyword>